<gene>
    <name evidence="5" type="ORF">Acr_13g0004820</name>
</gene>
<dbReference type="SUPFAM" id="SSF54106">
    <property type="entry name" value="LysM domain"/>
    <property type="match status" value="1"/>
</dbReference>
<accession>A0A7J0FK50</accession>
<dbReference type="AlphaFoldDB" id="A0A7J0FK50"/>
<proteinExistence type="predicted"/>
<dbReference type="EMBL" id="BJWL01000013">
    <property type="protein sequence ID" value="GFY99081.1"/>
    <property type="molecule type" value="Genomic_DNA"/>
</dbReference>
<evidence type="ECO:0000256" key="3">
    <source>
        <dbReference type="SAM" id="SignalP"/>
    </source>
</evidence>
<sequence length="97" mass="10438">MAKANKRAAVFSNTILVLSVLLILISMAESRGILGIGFGKQATLVCNQVYGAQSGDSCFSVTQTFNLTSEFFNAINPNLVCNKIFVGQWLCVNGFVI</sequence>
<dbReference type="Pfam" id="PF01476">
    <property type="entry name" value="LysM"/>
    <property type="match status" value="1"/>
</dbReference>
<dbReference type="Proteomes" id="UP000585474">
    <property type="component" value="Unassembled WGS sequence"/>
</dbReference>
<feature type="signal peptide" evidence="3">
    <location>
        <begin position="1"/>
        <end position="30"/>
    </location>
</feature>
<feature type="chain" id="PRO_5029546005" description="LysM domain-containing protein" evidence="3">
    <location>
        <begin position="31"/>
        <end position="97"/>
    </location>
</feature>
<comment type="caution">
    <text evidence="5">The sequence shown here is derived from an EMBL/GenBank/DDBJ whole genome shotgun (WGS) entry which is preliminary data.</text>
</comment>
<organism evidence="5 6">
    <name type="scientific">Actinidia rufa</name>
    <dbReference type="NCBI Taxonomy" id="165716"/>
    <lineage>
        <taxon>Eukaryota</taxon>
        <taxon>Viridiplantae</taxon>
        <taxon>Streptophyta</taxon>
        <taxon>Embryophyta</taxon>
        <taxon>Tracheophyta</taxon>
        <taxon>Spermatophyta</taxon>
        <taxon>Magnoliopsida</taxon>
        <taxon>eudicotyledons</taxon>
        <taxon>Gunneridae</taxon>
        <taxon>Pentapetalae</taxon>
        <taxon>asterids</taxon>
        <taxon>Ericales</taxon>
        <taxon>Actinidiaceae</taxon>
        <taxon>Actinidia</taxon>
    </lineage>
</organism>
<keyword evidence="3" id="KW-0732">Signal</keyword>
<evidence type="ECO:0000313" key="5">
    <source>
        <dbReference type="EMBL" id="GFY99081.1"/>
    </source>
</evidence>
<evidence type="ECO:0000313" key="6">
    <source>
        <dbReference type="Proteomes" id="UP000585474"/>
    </source>
</evidence>
<dbReference type="Gene3D" id="3.10.350.10">
    <property type="entry name" value="LysM domain"/>
    <property type="match status" value="1"/>
</dbReference>
<feature type="domain" description="LysM" evidence="4">
    <location>
        <begin position="48"/>
        <end position="92"/>
    </location>
</feature>
<dbReference type="PANTHER" id="PTHR34997">
    <property type="entry name" value="AM15"/>
    <property type="match status" value="1"/>
</dbReference>
<evidence type="ECO:0000256" key="2">
    <source>
        <dbReference type="ARBA" id="ARBA00023026"/>
    </source>
</evidence>
<dbReference type="PANTHER" id="PTHR34997:SF1">
    <property type="entry name" value="PEPTIDOGLYCAN-BINDING LYSIN DOMAIN"/>
    <property type="match status" value="1"/>
</dbReference>
<dbReference type="InterPro" id="IPR018392">
    <property type="entry name" value="LysM"/>
</dbReference>
<name>A0A7J0FK50_9ERIC</name>
<evidence type="ECO:0000256" key="1">
    <source>
        <dbReference type="ARBA" id="ARBA00022669"/>
    </source>
</evidence>
<evidence type="ECO:0000259" key="4">
    <source>
        <dbReference type="PROSITE" id="PS51782"/>
    </source>
</evidence>
<dbReference type="OrthoDB" id="1921017at2759"/>
<dbReference type="CDD" id="cd00118">
    <property type="entry name" value="LysM"/>
    <property type="match status" value="1"/>
</dbReference>
<keyword evidence="1" id="KW-0147">Chitin-binding</keyword>
<protein>
    <recommendedName>
        <fullName evidence="4">LysM domain-containing protein</fullName>
    </recommendedName>
</protein>
<keyword evidence="2" id="KW-0843">Virulence</keyword>
<reference evidence="5 6" key="1">
    <citation type="submission" date="2019-07" db="EMBL/GenBank/DDBJ databases">
        <title>De Novo Assembly of kiwifruit Actinidia rufa.</title>
        <authorList>
            <person name="Sugita-Konishi S."/>
            <person name="Sato K."/>
            <person name="Mori E."/>
            <person name="Abe Y."/>
            <person name="Kisaki G."/>
            <person name="Hamano K."/>
            <person name="Suezawa K."/>
            <person name="Otani M."/>
            <person name="Fukuda T."/>
            <person name="Manabe T."/>
            <person name="Gomi K."/>
            <person name="Tabuchi M."/>
            <person name="Akimitsu K."/>
            <person name="Kataoka I."/>
        </authorList>
    </citation>
    <scope>NUCLEOTIDE SEQUENCE [LARGE SCALE GENOMIC DNA]</scope>
    <source>
        <strain evidence="6">cv. Fuchu</strain>
    </source>
</reference>
<dbReference type="GO" id="GO:0008061">
    <property type="term" value="F:chitin binding"/>
    <property type="evidence" value="ECO:0007669"/>
    <property type="project" value="UniProtKB-KW"/>
</dbReference>
<dbReference type="InterPro" id="IPR052210">
    <property type="entry name" value="LysM1-like"/>
</dbReference>
<keyword evidence="6" id="KW-1185">Reference proteome</keyword>
<dbReference type="PROSITE" id="PS51782">
    <property type="entry name" value="LYSM"/>
    <property type="match status" value="1"/>
</dbReference>
<dbReference type="InterPro" id="IPR036779">
    <property type="entry name" value="LysM_dom_sf"/>
</dbReference>